<protein>
    <submittedName>
        <fullName evidence="1">Uncharacterized protein</fullName>
    </submittedName>
</protein>
<sequence length="72" mass="7916">KVINITNNRGTLFYDKDKDLSQRVDAVARNIIDSNANSPTLAHSNQEILSHLKENIGAGFARTFSRIASSLS</sequence>
<name>A0A382P2R0_9ZZZZ</name>
<dbReference type="AlphaFoldDB" id="A0A382P2R0"/>
<gene>
    <name evidence="1" type="ORF">METZ01_LOCUS319076</name>
</gene>
<dbReference type="EMBL" id="UINC01103670">
    <property type="protein sequence ID" value="SVC66222.1"/>
    <property type="molecule type" value="Genomic_DNA"/>
</dbReference>
<accession>A0A382P2R0</accession>
<proteinExistence type="predicted"/>
<organism evidence="1">
    <name type="scientific">marine metagenome</name>
    <dbReference type="NCBI Taxonomy" id="408172"/>
    <lineage>
        <taxon>unclassified sequences</taxon>
        <taxon>metagenomes</taxon>
        <taxon>ecological metagenomes</taxon>
    </lineage>
</organism>
<evidence type="ECO:0000313" key="1">
    <source>
        <dbReference type="EMBL" id="SVC66222.1"/>
    </source>
</evidence>
<feature type="non-terminal residue" evidence="1">
    <location>
        <position position="1"/>
    </location>
</feature>
<reference evidence="1" key="1">
    <citation type="submission" date="2018-05" db="EMBL/GenBank/DDBJ databases">
        <authorList>
            <person name="Lanie J.A."/>
            <person name="Ng W.-L."/>
            <person name="Kazmierczak K.M."/>
            <person name="Andrzejewski T.M."/>
            <person name="Davidsen T.M."/>
            <person name="Wayne K.J."/>
            <person name="Tettelin H."/>
            <person name="Glass J.I."/>
            <person name="Rusch D."/>
            <person name="Podicherti R."/>
            <person name="Tsui H.-C.T."/>
            <person name="Winkler M.E."/>
        </authorList>
    </citation>
    <scope>NUCLEOTIDE SEQUENCE</scope>
</reference>